<evidence type="ECO:0000313" key="11">
    <source>
        <dbReference type="EMBL" id="NDO70490.1"/>
    </source>
</evidence>
<sequence length="289" mass="33111">MDKIKIENLEVFARHGVFPEENKLGQKFLVSAVLYTDTRRAGKTDALSASTDYGEVCRFIDMFMREHTFSLIERAAECLAEELLIHIPGLEKVRLEVKKPWAPIGLPLETVSVEILRQWHRAYIALGSNMGDRKAYLDQAVKALDSLPLFPAKGGENNGEEGDRSSCTGAVEQVSKYYETAPYGMTEQEDFLNACLSLRTLLTPEELLEELHRIEQEAGRERIIHWGPRTLDLDLIFYDDLILESDELCIPHVEMHKRRFVLEPLCEIAPYRRHPVYGKTVQEMLEECT</sequence>
<keyword evidence="5" id="KW-0547">Nucleotide-binding</keyword>
<keyword evidence="7" id="KW-0067">ATP-binding</keyword>
<dbReference type="InterPro" id="IPR000550">
    <property type="entry name" value="Hppk"/>
</dbReference>
<dbReference type="eggNOG" id="COG0801">
    <property type="taxonomic scope" value="Bacteria"/>
</dbReference>
<dbReference type="EC" id="4.1.2.25" evidence="9"/>
<dbReference type="GO" id="GO:0046654">
    <property type="term" value="P:tetrahydrofolate biosynthetic process"/>
    <property type="evidence" value="ECO:0007669"/>
    <property type="project" value="UniProtKB-UniRule"/>
</dbReference>
<dbReference type="STRING" id="2044587.C824_02033"/>
<evidence type="ECO:0000313" key="14">
    <source>
        <dbReference type="Proteomes" id="UP000474104"/>
    </source>
</evidence>
<dbReference type="HOGENOM" id="CLU_023499_0_0_9"/>
<comment type="similarity">
    <text evidence="3">In the N-terminal section; belongs to the DHNA family.</text>
</comment>
<dbReference type="Proteomes" id="UP000274920">
    <property type="component" value="Unassembled WGS sequence"/>
</dbReference>
<dbReference type="NCBIfam" id="TIGR00525">
    <property type="entry name" value="folB"/>
    <property type="match status" value="1"/>
</dbReference>
<dbReference type="GO" id="GO:0046656">
    <property type="term" value="P:folic acid biosynthetic process"/>
    <property type="evidence" value="ECO:0007669"/>
    <property type="project" value="UniProtKB-UniRule"/>
</dbReference>
<keyword evidence="4 12" id="KW-0808">Transferase</keyword>
<dbReference type="eggNOG" id="COG1539">
    <property type="taxonomic scope" value="Bacteria"/>
</dbReference>
<dbReference type="Pfam" id="PF02152">
    <property type="entry name" value="FolB"/>
    <property type="match status" value="1"/>
</dbReference>
<accession>A0A426DRN3</accession>
<evidence type="ECO:0000256" key="4">
    <source>
        <dbReference type="ARBA" id="ARBA00022679"/>
    </source>
</evidence>
<keyword evidence="6 12" id="KW-0418">Kinase</keyword>
<dbReference type="AlphaFoldDB" id="N2AT31"/>
<comment type="catalytic activity">
    <reaction evidence="9">
        <text>7,8-dihydroneopterin = 6-hydroxymethyl-7,8-dihydropterin + glycolaldehyde</text>
        <dbReference type="Rhea" id="RHEA:10540"/>
        <dbReference type="ChEBI" id="CHEBI:17001"/>
        <dbReference type="ChEBI" id="CHEBI:17071"/>
        <dbReference type="ChEBI" id="CHEBI:44841"/>
        <dbReference type="EC" id="4.1.2.25"/>
    </reaction>
</comment>
<dbReference type="GO" id="GO:0004150">
    <property type="term" value="F:dihydroneopterin aldolase activity"/>
    <property type="evidence" value="ECO:0007669"/>
    <property type="project" value="UniProtKB-UniRule"/>
</dbReference>
<dbReference type="GO" id="GO:0003848">
    <property type="term" value="F:2-amino-4-hydroxy-6-hydroxymethyldihydropteridine diphosphokinase activity"/>
    <property type="evidence" value="ECO:0007669"/>
    <property type="project" value="UniProtKB-EC"/>
</dbReference>
<keyword evidence="8 9" id="KW-0289">Folate biosynthesis</keyword>
<dbReference type="UniPathway" id="UPA00077">
    <property type="reaction ID" value="UER00154"/>
</dbReference>
<evidence type="ECO:0000256" key="8">
    <source>
        <dbReference type="ARBA" id="ARBA00022909"/>
    </source>
</evidence>
<dbReference type="Gene3D" id="3.30.1130.10">
    <property type="match status" value="1"/>
</dbReference>
<organism evidence="12 13">
    <name type="scientific">Schaedlerella arabinosiphila</name>
    <dbReference type="NCBI Taxonomy" id="2044587"/>
    <lineage>
        <taxon>Bacteria</taxon>
        <taxon>Bacillati</taxon>
        <taxon>Bacillota</taxon>
        <taxon>Clostridia</taxon>
        <taxon>Lachnospirales</taxon>
        <taxon>Lachnospiraceae</taxon>
        <taxon>Schaedlerella</taxon>
    </lineage>
</organism>
<comment type="similarity">
    <text evidence="9">Belongs to the DHNA family.</text>
</comment>
<evidence type="ECO:0000259" key="10">
    <source>
        <dbReference type="PROSITE" id="PS00794"/>
    </source>
</evidence>
<comment type="function">
    <text evidence="9">Catalyzes the conversion of 7,8-dihydroneopterin to 6-hydroxymethyl-7,8-dihydropterin.</text>
</comment>
<dbReference type="PANTHER" id="PTHR43071:SF1">
    <property type="entry name" value="2-AMINO-4-HYDROXY-6-HYDROXYMETHYLDIHYDROPTERIDINE PYROPHOSPHOKINASE"/>
    <property type="match status" value="1"/>
</dbReference>
<dbReference type="GO" id="GO:0005524">
    <property type="term" value="F:ATP binding"/>
    <property type="evidence" value="ECO:0007669"/>
    <property type="project" value="UniProtKB-KW"/>
</dbReference>
<accession>N2AT31</accession>
<dbReference type="EC" id="2.7.6.3" evidence="9"/>
<comment type="caution">
    <text evidence="12">The sequence shown here is derived from an EMBL/GenBank/DDBJ whole genome shotgun (WGS) entry which is preliminary data.</text>
</comment>
<dbReference type="InterPro" id="IPR006157">
    <property type="entry name" value="FolB_dom"/>
</dbReference>
<dbReference type="InterPro" id="IPR006156">
    <property type="entry name" value="Dihydroneopterin_aldolase"/>
</dbReference>
<dbReference type="PROSITE" id="PS00794">
    <property type="entry name" value="HPPK"/>
    <property type="match status" value="1"/>
</dbReference>
<evidence type="ECO:0000256" key="5">
    <source>
        <dbReference type="ARBA" id="ARBA00022741"/>
    </source>
</evidence>
<dbReference type="SMART" id="SM00905">
    <property type="entry name" value="FolB"/>
    <property type="match status" value="1"/>
</dbReference>
<evidence type="ECO:0000256" key="6">
    <source>
        <dbReference type="ARBA" id="ARBA00022777"/>
    </source>
</evidence>
<keyword evidence="13" id="KW-1185">Reference proteome</keyword>
<dbReference type="GO" id="GO:0016301">
    <property type="term" value="F:kinase activity"/>
    <property type="evidence" value="ECO:0007669"/>
    <property type="project" value="UniProtKB-KW"/>
</dbReference>
<evidence type="ECO:0000313" key="12">
    <source>
        <dbReference type="EMBL" id="RRK35290.1"/>
    </source>
</evidence>
<dbReference type="CDD" id="cd00483">
    <property type="entry name" value="HPPK"/>
    <property type="match status" value="1"/>
</dbReference>
<gene>
    <name evidence="12" type="primary">folK</name>
    <name evidence="12" type="ORF">EBB54_10495</name>
    <name evidence="11" type="ORF">FMM80_18310</name>
</gene>
<dbReference type="NCBIfam" id="TIGR01498">
    <property type="entry name" value="folK"/>
    <property type="match status" value="1"/>
</dbReference>
<comment type="pathway">
    <text evidence="9">Cofactor biosynthesis; tetrahydrofolate biosynthesis; 2-amino-4-hydroxy-6-hydroxymethyl-7,8-dihydropteridine diphosphate from 7,8-dihydroneopterin triphosphate: step 3/4.</text>
</comment>
<comment type="catalytic activity">
    <reaction evidence="1">
        <text>6-hydroxymethyl-7,8-dihydropterin + ATP = (7,8-dihydropterin-6-yl)methyl diphosphate + AMP + H(+)</text>
        <dbReference type="Rhea" id="RHEA:11412"/>
        <dbReference type="ChEBI" id="CHEBI:15378"/>
        <dbReference type="ChEBI" id="CHEBI:30616"/>
        <dbReference type="ChEBI" id="CHEBI:44841"/>
        <dbReference type="ChEBI" id="CHEBI:72950"/>
        <dbReference type="ChEBI" id="CHEBI:456215"/>
        <dbReference type="EC" id="2.7.6.3"/>
    </reaction>
</comment>
<dbReference type="Gene3D" id="3.30.70.560">
    <property type="entry name" value="7,8-Dihydro-6-hydroxymethylpterin-pyrophosphokinase HPPK"/>
    <property type="match status" value="1"/>
</dbReference>
<dbReference type="Pfam" id="PF01288">
    <property type="entry name" value="HPPK"/>
    <property type="match status" value="1"/>
</dbReference>
<evidence type="ECO:0000256" key="1">
    <source>
        <dbReference type="ARBA" id="ARBA00000198"/>
    </source>
</evidence>
<evidence type="ECO:0000256" key="2">
    <source>
        <dbReference type="ARBA" id="ARBA00005051"/>
    </source>
</evidence>
<dbReference type="EMBL" id="VIRB01000108">
    <property type="protein sequence ID" value="NDO70490.1"/>
    <property type="molecule type" value="Genomic_DNA"/>
</dbReference>
<evidence type="ECO:0000256" key="3">
    <source>
        <dbReference type="ARBA" id="ARBA00009640"/>
    </source>
</evidence>
<name>N2AT31_9FIRM</name>
<dbReference type="Proteomes" id="UP000474104">
    <property type="component" value="Unassembled WGS sequence"/>
</dbReference>
<dbReference type="InterPro" id="IPR043133">
    <property type="entry name" value="GTP-CH-I_C/QueF"/>
</dbReference>
<reference evidence="12" key="1">
    <citation type="submission" date="2018-10" db="EMBL/GenBank/DDBJ databases">
        <title>Schaedlerella arabinophila gen. nov. sp. nov., isolated from the mouse intestinal tract and comparative analysis with the genome of the closely related altered Schaedler flora strain ASF502.</title>
        <authorList>
            <person name="Miyake S."/>
            <person name="Soh M."/>
            <person name="Seedorf H."/>
        </authorList>
    </citation>
    <scope>NUCLEOTIDE SEQUENCE [LARGE SCALE GENOMIC DNA]</scope>
    <source>
        <strain evidence="12">DSM 106076</strain>
    </source>
</reference>
<dbReference type="PANTHER" id="PTHR43071">
    <property type="entry name" value="2-AMINO-4-HYDROXY-6-HYDROXYMETHYLDIHYDROPTERIDINE PYROPHOSPHOKINASE"/>
    <property type="match status" value="1"/>
</dbReference>
<comment type="pathway">
    <text evidence="2">Cofactor biosynthesis; tetrahydrofolate biosynthesis; 2-amino-4-hydroxy-6-hydroxymethyl-7,8-dihydropteridine diphosphate from 7,8-dihydroneopterin triphosphate: step 4/4.</text>
</comment>
<evidence type="ECO:0000313" key="13">
    <source>
        <dbReference type="Proteomes" id="UP000274920"/>
    </source>
</evidence>
<dbReference type="SUPFAM" id="SSF55083">
    <property type="entry name" value="6-hydroxymethyl-7,8-dihydropterin pyrophosphokinase, HPPK"/>
    <property type="match status" value="1"/>
</dbReference>
<reference evidence="11 14" key="2">
    <citation type="submission" date="2019-07" db="EMBL/GenBank/DDBJ databases">
        <title>Draft genome sequences of 15 bacterial species constituting the stable defined intestinal microbiota of the GM15 gnotobiotic mouse model.</title>
        <authorList>
            <person name="Elie C."/>
            <person name="Mathieu A."/>
            <person name="Saliou A."/>
            <person name="Darnaud M."/>
            <person name="Leulier F."/>
            <person name="Tamellini A."/>
        </authorList>
    </citation>
    <scope>NUCLEOTIDE SEQUENCE [LARGE SCALE GENOMIC DNA]</scope>
    <source>
        <strain evidence="14">ASF 502</strain>
        <strain evidence="11">MD300</strain>
    </source>
</reference>
<dbReference type="RefSeq" id="WP_004078332.1">
    <property type="nucleotide sequence ID" value="NZ_RHJS01000002.1"/>
</dbReference>
<protein>
    <recommendedName>
        <fullName evidence="9">Bifunctional folate synthesis protein</fullName>
    </recommendedName>
    <domain>
        <recommendedName>
            <fullName evidence="9">Dihydroneopterin aldolase</fullName>
            <shortName evidence="9">DHNA</shortName>
            <ecNumber evidence="9">4.1.2.25</ecNumber>
        </recommendedName>
        <alternativeName>
            <fullName evidence="9">7,8-dihydroneopterin aldolase</fullName>
        </alternativeName>
    </domain>
    <domain>
        <recommendedName>
            <fullName evidence="9">2-amino-4-hydroxy-6-hydroxymethyldihydropteridine pyrophosphokinase</fullName>
            <ecNumber evidence="9">2.7.6.3</ecNumber>
        </recommendedName>
        <alternativeName>
            <fullName evidence="9">6-hydroxymethyl-7,8-dihydropterin pyrophosphokinase</fullName>
            <shortName evidence="9">PPPK</shortName>
        </alternativeName>
        <alternativeName>
            <fullName evidence="9">7,8-dihydro-6-hydroxymethylpterin pyrophosphokinase</fullName>
            <shortName evidence="9">HPPK</shortName>
        </alternativeName>
    </domain>
</protein>
<dbReference type="SUPFAM" id="SSF55620">
    <property type="entry name" value="Tetrahydrobiopterin biosynthesis enzymes-like"/>
    <property type="match status" value="1"/>
</dbReference>
<dbReference type="NCBIfam" id="TIGR00526">
    <property type="entry name" value="folB_dom"/>
    <property type="match status" value="1"/>
</dbReference>
<dbReference type="OrthoDB" id="9808041at2"/>
<dbReference type="EMBL" id="RHJS01000002">
    <property type="protein sequence ID" value="RRK35290.1"/>
    <property type="molecule type" value="Genomic_DNA"/>
</dbReference>
<evidence type="ECO:0000256" key="7">
    <source>
        <dbReference type="ARBA" id="ARBA00022840"/>
    </source>
</evidence>
<keyword evidence="9" id="KW-0456">Lyase</keyword>
<dbReference type="InterPro" id="IPR035907">
    <property type="entry name" value="Hppk_sf"/>
</dbReference>
<proteinExistence type="inferred from homology"/>
<evidence type="ECO:0000256" key="9">
    <source>
        <dbReference type="RuleBase" id="RU362079"/>
    </source>
</evidence>
<dbReference type="CDD" id="cd00534">
    <property type="entry name" value="DHNA_DHNTPE"/>
    <property type="match status" value="1"/>
</dbReference>
<feature type="domain" description="7,8-dihydro-6-hydroxymethylpterin-pyrophosphokinase" evidence="10">
    <location>
        <begin position="225"/>
        <end position="236"/>
    </location>
</feature>